<dbReference type="AlphaFoldDB" id="A0A7W4P0V1"/>
<name>A0A7W4P0V1_9PROT</name>
<evidence type="ECO:0000313" key="2">
    <source>
        <dbReference type="Proteomes" id="UP000559860"/>
    </source>
</evidence>
<dbReference type="Proteomes" id="UP000559860">
    <property type="component" value="Unassembled WGS sequence"/>
</dbReference>
<dbReference type="EMBL" id="JABEQD010000016">
    <property type="protein sequence ID" value="MBB2170055.1"/>
    <property type="molecule type" value="Genomic_DNA"/>
</dbReference>
<comment type="caution">
    <text evidence="1">The sequence shown here is derived from an EMBL/GenBank/DDBJ whole genome shotgun (WGS) entry which is preliminary data.</text>
</comment>
<evidence type="ECO:0000313" key="1">
    <source>
        <dbReference type="EMBL" id="MBB2170055.1"/>
    </source>
</evidence>
<gene>
    <name evidence="1" type="ORF">HLH36_17180</name>
</gene>
<sequence>MENLNNSEIDMVVGGLPADVSDEFWTEQNVGSSVLTMQAMGAVGVSGMNIGSIEKYYRSMGYKVGTKEILSGDIYEPEWLADPSHRIS</sequence>
<accession>A0A7W4P0V1</accession>
<organism evidence="1 2">
    <name type="scientific">Gluconacetobacter aggeris</name>
    <dbReference type="NCBI Taxonomy" id="1286186"/>
    <lineage>
        <taxon>Bacteria</taxon>
        <taxon>Pseudomonadati</taxon>
        <taxon>Pseudomonadota</taxon>
        <taxon>Alphaproteobacteria</taxon>
        <taxon>Acetobacterales</taxon>
        <taxon>Acetobacteraceae</taxon>
        <taxon>Gluconacetobacter</taxon>
    </lineage>
</organism>
<protein>
    <submittedName>
        <fullName evidence="1">Uncharacterized protein</fullName>
    </submittedName>
</protein>
<dbReference type="RefSeq" id="WP_182987516.1">
    <property type="nucleotide sequence ID" value="NZ_JABEQD010000016.1"/>
</dbReference>
<reference evidence="1 2" key="1">
    <citation type="submission" date="2020-04" db="EMBL/GenBank/DDBJ databases">
        <title>Description of novel Gluconacetobacter.</title>
        <authorList>
            <person name="Sombolestani A."/>
        </authorList>
    </citation>
    <scope>NUCLEOTIDE SEQUENCE [LARGE SCALE GENOMIC DNA]</scope>
    <source>
        <strain evidence="1 2">LMG 27801</strain>
    </source>
</reference>
<proteinExistence type="predicted"/>
<keyword evidence="2" id="KW-1185">Reference proteome</keyword>